<organism evidence="1 2">
    <name type="scientific">Trichinella pseudospiralis</name>
    <name type="common">Parasitic roundworm</name>
    <dbReference type="NCBI Taxonomy" id="6337"/>
    <lineage>
        <taxon>Eukaryota</taxon>
        <taxon>Metazoa</taxon>
        <taxon>Ecdysozoa</taxon>
        <taxon>Nematoda</taxon>
        <taxon>Enoplea</taxon>
        <taxon>Dorylaimia</taxon>
        <taxon>Trichinellida</taxon>
        <taxon>Trichinellidae</taxon>
        <taxon>Trichinella</taxon>
    </lineage>
</organism>
<feature type="non-terminal residue" evidence="1">
    <location>
        <position position="57"/>
    </location>
</feature>
<dbReference type="Proteomes" id="UP000054995">
    <property type="component" value="Unassembled WGS sequence"/>
</dbReference>
<dbReference type="AlphaFoldDB" id="A0A0V1F452"/>
<name>A0A0V1F452_TRIPS</name>
<proteinExistence type="predicted"/>
<keyword evidence="2" id="KW-1185">Reference proteome</keyword>
<feature type="non-terminal residue" evidence="1">
    <location>
        <position position="1"/>
    </location>
</feature>
<reference evidence="1 2" key="1">
    <citation type="submission" date="2015-01" db="EMBL/GenBank/DDBJ databases">
        <title>Evolution of Trichinella species and genotypes.</title>
        <authorList>
            <person name="Korhonen P.K."/>
            <person name="Edoardo P."/>
            <person name="Giuseppe L.R."/>
            <person name="Gasser R.B."/>
        </authorList>
    </citation>
    <scope>NUCLEOTIDE SEQUENCE [LARGE SCALE GENOMIC DNA]</scope>
    <source>
        <strain evidence="1">ISS470</strain>
    </source>
</reference>
<dbReference type="EMBL" id="JYDT01000357">
    <property type="protein sequence ID" value="KRY80702.1"/>
    <property type="molecule type" value="Genomic_DNA"/>
</dbReference>
<accession>A0A0V1F452</accession>
<comment type="caution">
    <text evidence="1">The sequence shown here is derived from an EMBL/GenBank/DDBJ whole genome shotgun (WGS) entry which is preliminary data.</text>
</comment>
<evidence type="ECO:0000313" key="2">
    <source>
        <dbReference type="Proteomes" id="UP000054995"/>
    </source>
</evidence>
<sequence length="57" mass="7294">LNKFFYENRTTNIYRVESMLCRNYNRIKRQRKFSKLKFQSYRNTTVIHKIFRFSYNM</sequence>
<protein>
    <submittedName>
        <fullName evidence="1">Uncharacterized protein</fullName>
    </submittedName>
</protein>
<evidence type="ECO:0000313" key="1">
    <source>
        <dbReference type="EMBL" id="KRY80702.1"/>
    </source>
</evidence>
<gene>
    <name evidence="1" type="ORF">T4D_6072</name>
</gene>